<dbReference type="PROSITE" id="PS51278">
    <property type="entry name" value="GATASE_TYPE_2"/>
    <property type="match status" value="1"/>
</dbReference>
<proteinExistence type="predicted"/>
<keyword evidence="3" id="KW-0808">Transferase</keyword>
<dbReference type="PANTHER" id="PTHR42824:SF1">
    <property type="entry name" value="GLUTAMINE AMIDOTRANSFERASE YAFJ-RELATED"/>
    <property type="match status" value="1"/>
</dbReference>
<dbReference type="AlphaFoldDB" id="A0A3S0C1R8"/>
<dbReference type="PANTHER" id="PTHR42824">
    <property type="entry name" value="GLUTAMINE AMIDOTRANSFERASE"/>
    <property type="match status" value="1"/>
</dbReference>
<dbReference type="InterPro" id="IPR029055">
    <property type="entry name" value="Ntn_hydrolases_N"/>
</dbReference>
<dbReference type="EMBL" id="RXHJ01000006">
    <property type="protein sequence ID" value="RSZ63940.1"/>
    <property type="molecule type" value="Genomic_DNA"/>
</dbReference>
<sequence>MCRLFGLSAGEQRVRASFWLLNAPDSLLLQSYRNPDGTGLGTFDEDGRPRVEKAPIAAYLDTAFAREAKERRSSTFLAHLRYGTGAPVAMLNTHPFEMDGRLCAHNGIVGDLPLLREHLGADLDRVQGETDSEHVFALITRETARAGGDVVEGVSQALTWLAENVPVYAVNLIITSAHEMWAVRWPTTHDLFFLDQRRQPVPVEQRTSHGMRISSPELGFHPSVVVASEALDSSRDWQLLRSGELMHVGADLSITRIPVVDGPPRRLLSLADN</sequence>
<organism evidence="3 4">
    <name type="scientific">Corynebacterium hylobatis</name>
    <dbReference type="NCBI Taxonomy" id="1859290"/>
    <lineage>
        <taxon>Bacteria</taxon>
        <taxon>Bacillati</taxon>
        <taxon>Actinomycetota</taxon>
        <taxon>Actinomycetes</taxon>
        <taxon>Mycobacteriales</taxon>
        <taxon>Corynebacteriaceae</taxon>
        <taxon>Corynebacterium</taxon>
    </lineage>
</organism>
<dbReference type="Gene3D" id="3.60.20.10">
    <property type="entry name" value="Glutamine Phosphoribosylpyrophosphate, subunit 1, domain 1"/>
    <property type="match status" value="1"/>
</dbReference>
<dbReference type="RefSeq" id="WP_126120573.1">
    <property type="nucleotide sequence ID" value="NZ_RXHJ01000006.1"/>
</dbReference>
<keyword evidence="1 3" id="KW-0315">Glutamine amidotransferase</keyword>
<protein>
    <submittedName>
        <fullName evidence="3">Class II glutamine amidotransferase</fullName>
    </submittedName>
</protein>
<feature type="domain" description="Glutamine amidotransferase type-2" evidence="2">
    <location>
        <begin position="2"/>
        <end position="251"/>
    </location>
</feature>
<dbReference type="InterPro" id="IPR017932">
    <property type="entry name" value="GATase_2_dom"/>
</dbReference>
<accession>A0A3S0C1R8</accession>
<evidence type="ECO:0000313" key="4">
    <source>
        <dbReference type="Proteomes" id="UP000274907"/>
    </source>
</evidence>
<comment type="caution">
    <text evidence="3">The sequence shown here is derived from an EMBL/GenBank/DDBJ whole genome shotgun (WGS) entry which is preliminary data.</text>
</comment>
<dbReference type="SUPFAM" id="SSF56235">
    <property type="entry name" value="N-terminal nucleophile aminohydrolases (Ntn hydrolases)"/>
    <property type="match status" value="1"/>
</dbReference>
<evidence type="ECO:0000256" key="1">
    <source>
        <dbReference type="ARBA" id="ARBA00022962"/>
    </source>
</evidence>
<name>A0A3S0C1R8_9CORY</name>
<keyword evidence="4" id="KW-1185">Reference proteome</keyword>
<evidence type="ECO:0000313" key="3">
    <source>
        <dbReference type="EMBL" id="RSZ63940.1"/>
    </source>
</evidence>
<dbReference type="OrthoDB" id="9804310at2"/>
<dbReference type="Pfam" id="PF13230">
    <property type="entry name" value="GATase_4"/>
    <property type="match status" value="1"/>
</dbReference>
<dbReference type="InterPro" id="IPR026869">
    <property type="entry name" value="EgtC-like"/>
</dbReference>
<dbReference type="GO" id="GO:0016740">
    <property type="term" value="F:transferase activity"/>
    <property type="evidence" value="ECO:0007669"/>
    <property type="project" value="UniProtKB-KW"/>
</dbReference>
<gene>
    <name evidence="3" type="ORF">EAH68_06845</name>
</gene>
<reference evidence="3 4" key="1">
    <citation type="submission" date="2018-12" db="EMBL/GenBank/DDBJ databases">
        <title>YIM 101343 draft genome.</title>
        <authorList>
            <person name="Chen X."/>
        </authorList>
    </citation>
    <scope>NUCLEOTIDE SEQUENCE [LARGE SCALE GENOMIC DNA]</scope>
    <source>
        <strain evidence="3 4">YIM 101343</strain>
    </source>
</reference>
<dbReference type="Proteomes" id="UP000274907">
    <property type="component" value="Unassembled WGS sequence"/>
</dbReference>
<dbReference type="CDD" id="cd01908">
    <property type="entry name" value="YafJ"/>
    <property type="match status" value="1"/>
</dbReference>
<evidence type="ECO:0000259" key="2">
    <source>
        <dbReference type="PROSITE" id="PS51278"/>
    </source>
</evidence>